<evidence type="ECO:0000256" key="3">
    <source>
        <dbReference type="SAM" id="MobiDB-lite"/>
    </source>
</evidence>
<dbReference type="EMBL" id="JH688860">
    <property type="protein sequence ID" value="EJD32550.1"/>
    <property type="molecule type" value="Genomic_DNA"/>
</dbReference>
<protein>
    <submittedName>
        <fullName evidence="4">Uncharacterized protein</fullName>
    </submittedName>
</protein>
<accession>J0WLB1</accession>
<name>J0WLB1_AURST</name>
<feature type="region of interest" description="Disordered" evidence="3">
    <location>
        <begin position="1"/>
        <end position="37"/>
    </location>
</feature>
<dbReference type="GO" id="GO:0046872">
    <property type="term" value="F:metal ion binding"/>
    <property type="evidence" value="ECO:0007669"/>
    <property type="project" value="UniProtKB-KW"/>
</dbReference>
<keyword evidence="2" id="KW-0862">Zinc</keyword>
<feature type="compositionally biased region" description="Low complexity" evidence="3">
    <location>
        <begin position="11"/>
        <end position="22"/>
    </location>
</feature>
<evidence type="ECO:0000256" key="1">
    <source>
        <dbReference type="ARBA" id="ARBA00022723"/>
    </source>
</evidence>
<evidence type="ECO:0000313" key="5">
    <source>
        <dbReference type="Proteomes" id="UP000006514"/>
    </source>
</evidence>
<dbReference type="GO" id="GO:0048205">
    <property type="term" value="P:COPI coating of Golgi vesicle"/>
    <property type="evidence" value="ECO:0007669"/>
    <property type="project" value="TreeGrafter"/>
</dbReference>
<proteinExistence type="predicted"/>
<dbReference type="AlphaFoldDB" id="J0WLB1"/>
<dbReference type="PANTHER" id="PTHR45686">
    <property type="entry name" value="ADP-RIBOSYLATION FACTOR GTPASE ACTIVATING PROTEIN 3, ISOFORM H-RELATED"/>
    <property type="match status" value="1"/>
</dbReference>
<evidence type="ECO:0000313" key="4">
    <source>
        <dbReference type="EMBL" id="EJD32550.1"/>
    </source>
</evidence>
<dbReference type="GO" id="GO:0000139">
    <property type="term" value="C:Golgi membrane"/>
    <property type="evidence" value="ECO:0007669"/>
    <property type="project" value="GOC"/>
</dbReference>
<evidence type="ECO:0000256" key="2">
    <source>
        <dbReference type="ARBA" id="ARBA00022833"/>
    </source>
</evidence>
<keyword evidence="1" id="KW-0479">Metal-binding</keyword>
<feature type="region of interest" description="Disordered" evidence="3">
    <location>
        <begin position="74"/>
        <end position="101"/>
    </location>
</feature>
<organism evidence="4 5">
    <name type="scientific">Auricularia subglabra (strain TFB-10046 / SS5)</name>
    <name type="common">White-rot fungus</name>
    <name type="synonym">Auricularia delicata (strain TFB10046)</name>
    <dbReference type="NCBI Taxonomy" id="717982"/>
    <lineage>
        <taxon>Eukaryota</taxon>
        <taxon>Fungi</taxon>
        <taxon>Dikarya</taxon>
        <taxon>Basidiomycota</taxon>
        <taxon>Agaricomycotina</taxon>
        <taxon>Agaricomycetes</taxon>
        <taxon>Auriculariales</taxon>
        <taxon>Auriculariaceae</taxon>
        <taxon>Auricularia</taxon>
    </lineage>
</organism>
<keyword evidence="5" id="KW-1185">Reference proteome</keyword>
<dbReference type="KEGG" id="adl:AURDEDRAFT_178362"/>
<sequence length="141" mass="15363">MGMKRLGFGGTPAAAATPNSARTAKEDEEASTYARQKFGSQKAISSDMYFERNSYSPALQAEAKERLTNFQGATSISSNQYFGREEPEDNDAMGANGESWETTARDVVQRVMSNPDVQNAADSIRAGAMKLSEYLAQMGER</sequence>
<dbReference type="OrthoDB" id="983479at2759"/>
<dbReference type="Proteomes" id="UP000006514">
    <property type="component" value="Unassembled WGS sequence"/>
</dbReference>
<reference evidence="5" key="1">
    <citation type="journal article" date="2012" name="Science">
        <title>The Paleozoic origin of enzymatic lignin decomposition reconstructed from 31 fungal genomes.</title>
        <authorList>
            <person name="Floudas D."/>
            <person name="Binder M."/>
            <person name="Riley R."/>
            <person name="Barry K."/>
            <person name="Blanchette R.A."/>
            <person name="Henrissat B."/>
            <person name="Martinez A.T."/>
            <person name="Otillar R."/>
            <person name="Spatafora J.W."/>
            <person name="Yadav J.S."/>
            <person name="Aerts A."/>
            <person name="Benoit I."/>
            <person name="Boyd A."/>
            <person name="Carlson A."/>
            <person name="Copeland A."/>
            <person name="Coutinho P.M."/>
            <person name="de Vries R.P."/>
            <person name="Ferreira P."/>
            <person name="Findley K."/>
            <person name="Foster B."/>
            <person name="Gaskell J."/>
            <person name="Glotzer D."/>
            <person name="Gorecki P."/>
            <person name="Heitman J."/>
            <person name="Hesse C."/>
            <person name="Hori C."/>
            <person name="Igarashi K."/>
            <person name="Jurgens J.A."/>
            <person name="Kallen N."/>
            <person name="Kersten P."/>
            <person name="Kohler A."/>
            <person name="Kuees U."/>
            <person name="Kumar T.K.A."/>
            <person name="Kuo A."/>
            <person name="LaButti K."/>
            <person name="Larrondo L.F."/>
            <person name="Lindquist E."/>
            <person name="Ling A."/>
            <person name="Lombard V."/>
            <person name="Lucas S."/>
            <person name="Lundell T."/>
            <person name="Martin R."/>
            <person name="McLaughlin D.J."/>
            <person name="Morgenstern I."/>
            <person name="Morin E."/>
            <person name="Murat C."/>
            <person name="Nagy L.G."/>
            <person name="Nolan M."/>
            <person name="Ohm R.A."/>
            <person name="Patyshakuliyeva A."/>
            <person name="Rokas A."/>
            <person name="Ruiz-Duenas F.J."/>
            <person name="Sabat G."/>
            <person name="Salamov A."/>
            <person name="Samejima M."/>
            <person name="Schmutz J."/>
            <person name="Slot J.C."/>
            <person name="St John F."/>
            <person name="Stenlid J."/>
            <person name="Sun H."/>
            <person name="Sun S."/>
            <person name="Syed K."/>
            <person name="Tsang A."/>
            <person name="Wiebenga A."/>
            <person name="Young D."/>
            <person name="Pisabarro A."/>
            <person name="Eastwood D.C."/>
            <person name="Martin F."/>
            <person name="Cullen D."/>
            <person name="Grigoriev I.V."/>
            <person name="Hibbett D.S."/>
        </authorList>
    </citation>
    <scope>NUCLEOTIDE SEQUENCE [LARGE SCALE GENOMIC DNA]</scope>
    <source>
        <strain evidence="5">TFB10046</strain>
    </source>
</reference>
<dbReference type="OMA" id="NDAMGAN"/>
<dbReference type="eggNOG" id="KOG0706">
    <property type="taxonomic scope" value="Eukaryota"/>
</dbReference>
<gene>
    <name evidence="4" type="ORF">AURDEDRAFT_178362</name>
</gene>
<dbReference type="PANTHER" id="PTHR45686:SF4">
    <property type="entry name" value="ADP-RIBOSYLATION FACTOR GTPASE ACTIVATING PROTEIN 3, ISOFORM H"/>
    <property type="match status" value="1"/>
</dbReference>
<dbReference type="InParanoid" id="J0WLB1"/>